<sequence length="612" mass="66793">MVAGVAVNQVGGDSTWPWQAVMAVIAAIAMWLAASLGQASAAGESVSPPGSADPGSPPEVVSASGAVRGGAVRGGIRMDRGMTDGLPVPRQLPADPASFVGRETDLAALDSLLTKSGNARAVVISAIAGSGGVGKTTLAVHWAHQIREHFPDGDLFVNLRGYDSGQPMTPKQALDGFLRALDVPSEKIPPELDVQAALFRSLLNGRRMLVVLDNAASVEQVRPLLPGTAGCFTLITSRSHLSGLAAREGVGRVPIDVLSPEHAVDLLRQVIGDSRIDAEPDMTAELARRCGYLPLALRIAADRAVTHPHLMLSDLVEELVDERDLLDALASDDDETTAIRTVFSWSYKKLPPDAARTFRLLALNAGPDLSGEAAAALTGSTGPRVRRLLDTLTSQHLLEQTRRNRYRFHDLLRVYAAERATLDESEAERTVAVRRMLDWYVHTALRARRVIQPNVYEVSIDPVDPSYPPLDFSTHDEALEWYEQERTNLVIAVRQAAEVGYEPAAWKLTIVLIPFFSLRWDLDEWLGSLQLGLGAARRLGDQNAEALILLELGDLHWELRHFDEAIDHHQRALPLSQNAGTWWTEGFCHHGLACSYRDLNRPDKAVPHFQRA</sequence>
<evidence type="ECO:0000313" key="5">
    <source>
        <dbReference type="EMBL" id="GLY78496.1"/>
    </source>
</evidence>
<dbReference type="Pfam" id="PF00931">
    <property type="entry name" value="NB-ARC"/>
    <property type="match status" value="1"/>
</dbReference>
<accession>A0A9W6RM86</accession>
<evidence type="ECO:0000259" key="4">
    <source>
        <dbReference type="Pfam" id="PF00931"/>
    </source>
</evidence>
<dbReference type="PANTHER" id="PTHR47691:SF3">
    <property type="entry name" value="HTH-TYPE TRANSCRIPTIONAL REGULATOR RV0890C-RELATED"/>
    <property type="match status" value="1"/>
</dbReference>
<feature type="transmembrane region" description="Helical" evidence="3">
    <location>
        <begin position="16"/>
        <end position="34"/>
    </location>
</feature>
<keyword evidence="3" id="KW-1133">Transmembrane helix</keyword>
<dbReference type="InterPro" id="IPR027417">
    <property type="entry name" value="P-loop_NTPase"/>
</dbReference>
<evidence type="ECO:0000313" key="6">
    <source>
        <dbReference type="Proteomes" id="UP001165135"/>
    </source>
</evidence>
<dbReference type="PRINTS" id="PR00364">
    <property type="entry name" value="DISEASERSIST"/>
</dbReference>
<feature type="domain" description="NB-ARC" evidence="4">
    <location>
        <begin position="103"/>
        <end position="273"/>
    </location>
</feature>
<feature type="repeat" description="TPR" evidence="1">
    <location>
        <begin position="546"/>
        <end position="579"/>
    </location>
</feature>
<comment type="caution">
    <text evidence="5">The sequence shown here is derived from an EMBL/GenBank/DDBJ whole genome shotgun (WGS) entry which is preliminary data.</text>
</comment>
<dbReference type="SUPFAM" id="SSF48452">
    <property type="entry name" value="TPR-like"/>
    <property type="match status" value="1"/>
</dbReference>
<evidence type="ECO:0000256" key="2">
    <source>
        <dbReference type="SAM" id="MobiDB-lite"/>
    </source>
</evidence>
<evidence type="ECO:0000256" key="3">
    <source>
        <dbReference type="SAM" id="Phobius"/>
    </source>
</evidence>
<dbReference type="Gene3D" id="1.25.40.10">
    <property type="entry name" value="Tetratricopeptide repeat domain"/>
    <property type="match status" value="1"/>
</dbReference>
<keyword evidence="3" id="KW-0472">Membrane</keyword>
<protein>
    <recommendedName>
        <fullName evidence="4">NB-ARC domain-containing protein</fullName>
    </recommendedName>
</protein>
<dbReference type="Proteomes" id="UP001165135">
    <property type="component" value="Unassembled WGS sequence"/>
</dbReference>
<reference evidence="5" key="1">
    <citation type="submission" date="2023-03" db="EMBL/GenBank/DDBJ databases">
        <title>Actinoallomurus iriomotensis NBRC 103681.</title>
        <authorList>
            <person name="Ichikawa N."/>
            <person name="Sato H."/>
            <person name="Tonouchi N."/>
        </authorList>
    </citation>
    <scope>NUCLEOTIDE SEQUENCE</scope>
    <source>
        <strain evidence="5">NBRC 103681</strain>
    </source>
</reference>
<dbReference type="PROSITE" id="PS50005">
    <property type="entry name" value="TPR"/>
    <property type="match status" value="1"/>
</dbReference>
<dbReference type="GO" id="GO:0043531">
    <property type="term" value="F:ADP binding"/>
    <property type="evidence" value="ECO:0007669"/>
    <property type="project" value="InterPro"/>
</dbReference>
<dbReference type="PANTHER" id="PTHR47691">
    <property type="entry name" value="REGULATOR-RELATED"/>
    <property type="match status" value="1"/>
</dbReference>
<keyword evidence="3" id="KW-0812">Transmembrane</keyword>
<gene>
    <name evidence="5" type="ORF">Airi01_067630</name>
</gene>
<dbReference type="EMBL" id="BSTJ01000009">
    <property type="protein sequence ID" value="GLY78496.1"/>
    <property type="molecule type" value="Genomic_DNA"/>
</dbReference>
<proteinExistence type="predicted"/>
<dbReference type="Pfam" id="PF13424">
    <property type="entry name" value="TPR_12"/>
    <property type="match status" value="1"/>
</dbReference>
<dbReference type="InterPro" id="IPR002182">
    <property type="entry name" value="NB-ARC"/>
</dbReference>
<evidence type="ECO:0000256" key="1">
    <source>
        <dbReference type="PROSITE-ProRule" id="PRU00339"/>
    </source>
</evidence>
<dbReference type="AlphaFoldDB" id="A0A9W6RM86"/>
<dbReference type="Gene3D" id="3.40.50.300">
    <property type="entry name" value="P-loop containing nucleotide triphosphate hydrolases"/>
    <property type="match status" value="1"/>
</dbReference>
<organism evidence="5 6">
    <name type="scientific">Actinoallomurus iriomotensis</name>
    <dbReference type="NCBI Taxonomy" id="478107"/>
    <lineage>
        <taxon>Bacteria</taxon>
        <taxon>Bacillati</taxon>
        <taxon>Actinomycetota</taxon>
        <taxon>Actinomycetes</taxon>
        <taxon>Streptosporangiales</taxon>
        <taxon>Thermomonosporaceae</taxon>
        <taxon>Actinoallomurus</taxon>
    </lineage>
</organism>
<dbReference type="InterPro" id="IPR019734">
    <property type="entry name" value="TPR_rpt"/>
</dbReference>
<keyword evidence="1" id="KW-0802">TPR repeat</keyword>
<feature type="region of interest" description="Disordered" evidence="2">
    <location>
        <begin position="42"/>
        <end position="64"/>
    </location>
</feature>
<dbReference type="InterPro" id="IPR011990">
    <property type="entry name" value="TPR-like_helical_dom_sf"/>
</dbReference>
<dbReference type="SUPFAM" id="SSF52540">
    <property type="entry name" value="P-loop containing nucleoside triphosphate hydrolases"/>
    <property type="match status" value="1"/>
</dbReference>
<name>A0A9W6RM86_9ACTN</name>